<proteinExistence type="predicted"/>
<evidence type="ECO:0000313" key="1">
    <source>
        <dbReference type="EMBL" id="GAB1228158.1"/>
    </source>
</evidence>
<organism evidence="1 2">
    <name type="scientific">Entamoeba nuttalli</name>
    <dbReference type="NCBI Taxonomy" id="412467"/>
    <lineage>
        <taxon>Eukaryota</taxon>
        <taxon>Amoebozoa</taxon>
        <taxon>Evosea</taxon>
        <taxon>Archamoebae</taxon>
        <taxon>Mastigamoebida</taxon>
        <taxon>Entamoebidae</taxon>
        <taxon>Entamoeba</taxon>
    </lineage>
</organism>
<name>A0ABQ0DZ63_9EUKA</name>
<protein>
    <submittedName>
        <fullName evidence="1">Uncharacterized protein</fullName>
    </submittedName>
</protein>
<evidence type="ECO:0000313" key="2">
    <source>
        <dbReference type="Proteomes" id="UP001628156"/>
    </source>
</evidence>
<keyword evidence="2" id="KW-1185">Reference proteome</keyword>
<accession>A0ABQ0DZ63</accession>
<dbReference type="Proteomes" id="UP001628156">
    <property type="component" value="Unassembled WGS sequence"/>
</dbReference>
<comment type="caution">
    <text evidence="1">The sequence shown here is derived from an EMBL/GenBank/DDBJ whole genome shotgun (WGS) entry which is preliminary data.</text>
</comment>
<reference evidence="1 2" key="1">
    <citation type="journal article" date="2019" name="PLoS Negl. Trop. Dis.">
        <title>Whole genome sequencing of Entamoeba nuttalli reveals mammalian host-related molecular signatures and a novel octapeptide-repeat surface protein.</title>
        <authorList>
            <person name="Tanaka M."/>
            <person name="Makiuchi T."/>
            <person name="Komiyama T."/>
            <person name="Shiina T."/>
            <person name="Osaki K."/>
            <person name="Tachibana H."/>
        </authorList>
    </citation>
    <scope>NUCLEOTIDE SEQUENCE [LARGE SCALE GENOMIC DNA]</scope>
    <source>
        <strain evidence="1 2">P19-061405</strain>
    </source>
</reference>
<dbReference type="EMBL" id="BAAFRS010000378">
    <property type="protein sequence ID" value="GAB1228158.1"/>
    <property type="molecule type" value="Genomic_DNA"/>
</dbReference>
<gene>
    <name evidence="1" type="ORF">ENUP19_0378G0039</name>
</gene>
<sequence length="93" mass="10690">MNIEPMTNLKATNKHIKTIINYVVSYEENKNNRYSKLLSLDNNLLFINSLSVTDFPSSFNVLTIFNEPTALLSNKYVCSLLLLQKPVFFDTIN</sequence>